<gene>
    <name evidence="8" type="ORF">CCGE525_22470</name>
</gene>
<protein>
    <submittedName>
        <fullName evidence="8">Radical SAM protein</fullName>
    </submittedName>
</protein>
<dbReference type="Pfam" id="PF04055">
    <property type="entry name" value="Radical_SAM"/>
    <property type="match status" value="1"/>
</dbReference>
<feature type="domain" description="Radical SAM core" evidence="7">
    <location>
        <begin position="163"/>
        <end position="400"/>
    </location>
</feature>
<dbReference type="InterPro" id="IPR051198">
    <property type="entry name" value="BchE-like"/>
</dbReference>
<comment type="cofactor">
    <cofactor evidence="1">
        <name>[4Fe-4S] cluster</name>
        <dbReference type="ChEBI" id="CHEBI:49883"/>
    </cofactor>
</comment>
<dbReference type="PANTHER" id="PTHR43409:SF3">
    <property type="entry name" value="HYPOTHETICAL METHYLTRANSFERASE"/>
    <property type="match status" value="1"/>
</dbReference>
<evidence type="ECO:0000256" key="3">
    <source>
        <dbReference type="ARBA" id="ARBA00022723"/>
    </source>
</evidence>
<dbReference type="PANTHER" id="PTHR43409">
    <property type="entry name" value="ANAEROBIC MAGNESIUM-PROTOPORPHYRIN IX MONOMETHYL ESTER CYCLASE-RELATED"/>
    <property type="match status" value="1"/>
</dbReference>
<dbReference type="InterPro" id="IPR025274">
    <property type="entry name" value="DUF4070"/>
</dbReference>
<evidence type="ECO:0000259" key="6">
    <source>
        <dbReference type="PROSITE" id="PS51332"/>
    </source>
</evidence>
<dbReference type="InterPro" id="IPR034530">
    <property type="entry name" value="HpnP-like"/>
</dbReference>
<dbReference type="KEGG" id="rjg:CCGE525_22470"/>
<dbReference type="SUPFAM" id="SSF102114">
    <property type="entry name" value="Radical SAM enzymes"/>
    <property type="match status" value="1"/>
</dbReference>
<dbReference type="GO" id="GO:0051536">
    <property type="term" value="F:iron-sulfur cluster binding"/>
    <property type="evidence" value="ECO:0007669"/>
    <property type="project" value="UniProtKB-KW"/>
</dbReference>
<dbReference type="GO" id="GO:0003824">
    <property type="term" value="F:catalytic activity"/>
    <property type="evidence" value="ECO:0007669"/>
    <property type="project" value="InterPro"/>
</dbReference>
<dbReference type="SFLD" id="SFLDG01082">
    <property type="entry name" value="B12-binding_domain_containing"/>
    <property type="match status" value="1"/>
</dbReference>
<dbReference type="InterPro" id="IPR058240">
    <property type="entry name" value="rSAM_sf"/>
</dbReference>
<dbReference type="InterPro" id="IPR034466">
    <property type="entry name" value="Methyltransferase_Class_B"/>
</dbReference>
<dbReference type="InterPro" id="IPR006158">
    <property type="entry name" value="Cobalamin-bd"/>
</dbReference>
<evidence type="ECO:0000313" key="8">
    <source>
        <dbReference type="EMBL" id="AYG61664.1"/>
    </source>
</evidence>
<keyword evidence="4" id="KW-0408">Iron</keyword>
<keyword evidence="3" id="KW-0479">Metal-binding</keyword>
<sequence length="519" mass="59398">MAHIIIINPRFETSYWGMEHALPLFDVKANLPVACLPLLAALTPAEHTVTLMDENVEPIDYDLCAQADIVALTGMIVQRFRMKEILAELKRRNCFIVVGGPWVTVKEDYFEGLVDVTFIGEAEETWPQFLLEWKEGRHVRRYEQSDKTDMSKVPVPRFDLLKMDEYALGSLQFSRGCPFTCDFCDIIVVFGRKPRIKTSAQIIAEMEALLSAGMDTAFIVDDNLIGNKKAIKEVLRDVVAWQERNHYPMTFLTEASIDLADDDELMQLMVDANIRIVFIGVETPNEAALRETKKLQNLRKGGTMLEKIHAIQETGMEVWCGMILGFDSDDATIFDAQRVFIKDARIVSAMIGMLAAIPKTPLYTRLEKEGRLDHDDPPAFGTNVIPLNLSRETLRDGYLSVLSDLHQPAAYFDRLDALYLDANIQPERSRLRHLRRHPLRLIALNLTWAFEAAGIFTRLMSRVQEADLRNIYRQRLWKLLLRRRSPIILQIYAIKCAMHYHAHKMVQQMQTGGDIVNSF</sequence>
<dbReference type="SFLD" id="SFLDG01123">
    <property type="entry name" value="methyltransferase_(Class_B)"/>
    <property type="match status" value="1"/>
</dbReference>
<dbReference type="PROSITE" id="PS51918">
    <property type="entry name" value="RADICAL_SAM"/>
    <property type="match status" value="1"/>
</dbReference>
<evidence type="ECO:0000256" key="2">
    <source>
        <dbReference type="ARBA" id="ARBA00022691"/>
    </source>
</evidence>
<evidence type="ECO:0000256" key="4">
    <source>
        <dbReference type="ARBA" id="ARBA00023004"/>
    </source>
</evidence>
<organism evidence="8 9">
    <name type="scientific">Rhizobium jaguaris</name>
    <dbReference type="NCBI Taxonomy" id="1312183"/>
    <lineage>
        <taxon>Bacteria</taxon>
        <taxon>Pseudomonadati</taxon>
        <taxon>Pseudomonadota</taxon>
        <taxon>Alphaproteobacteria</taxon>
        <taxon>Hyphomicrobiales</taxon>
        <taxon>Rhizobiaceae</taxon>
        <taxon>Rhizobium/Agrobacterium group</taxon>
        <taxon>Rhizobium</taxon>
    </lineage>
</organism>
<keyword evidence="8" id="KW-0614">Plasmid</keyword>
<dbReference type="OrthoDB" id="9801424at2"/>
<dbReference type="Gene3D" id="3.40.50.280">
    <property type="entry name" value="Cobalamin-binding domain"/>
    <property type="match status" value="1"/>
</dbReference>
<dbReference type="InterPro" id="IPR023404">
    <property type="entry name" value="rSAM_horseshoe"/>
</dbReference>
<accession>A0A387FZW1</accession>
<dbReference type="AlphaFoldDB" id="A0A387FZW1"/>
<dbReference type="SMART" id="SM00729">
    <property type="entry name" value="Elp3"/>
    <property type="match status" value="1"/>
</dbReference>
<keyword evidence="9" id="KW-1185">Reference proteome</keyword>
<keyword evidence="5" id="KW-0411">Iron-sulfur</keyword>
<dbReference type="EMBL" id="CP032695">
    <property type="protein sequence ID" value="AYG61664.1"/>
    <property type="molecule type" value="Genomic_DNA"/>
</dbReference>
<geneLocation type="plasmid" evidence="9">
    <name>prccge525c</name>
</geneLocation>
<dbReference type="Proteomes" id="UP000282195">
    <property type="component" value="Plasmid pRCCGE525c"/>
</dbReference>
<dbReference type="GO" id="GO:0046872">
    <property type="term" value="F:metal ion binding"/>
    <property type="evidence" value="ECO:0007669"/>
    <property type="project" value="UniProtKB-KW"/>
</dbReference>
<evidence type="ECO:0000256" key="5">
    <source>
        <dbReference type="ARBA" id="ARBA00023014"/>
    </source>
</evidence>
<reference evidence="8 9" key="1">
    <citation type="submission" date="2018-10" db="EMBL/GenBank/DDBJ databases">
        <title>Rhizobium etli, R. leguminosarum and a new Rhizobium genospecies from Phaseolus dumosus.</title>
        <authorList>
            <person name="Ramirez-Puebla S.T."/>
            <person name="Rogel-Hernandez M.A."/>
            <person name="Guerrero G."/>
            <person name="Ormeno-Orrillo E."/>
            <person name="Martinez-Romero J.C."/>
            <person name="Negrete-Yankelevich S."/>
            <person name="Martinez-Romero E."/>
        </authorList>
    </citation>
    <scope>NUCLEOTIDE SEQUENCE [LARGE SCALE GENOMIC DNA]</scope>
    <source>
        <strain evidence="8 9">CCGE525</strain>
        <plasmid evidence="9">prccge525c</plasmid>
    </source>
</reference>
<dbReference type="InterPro" id="IPR006638">
    <property type="entry name" value="Elp3/MiaA/NifB-like_rSAM"/>
</dbReference>
<evidence type="ECO:0000259" key="7">
    <source>
        <dbReference type="PROSITE" id="PS51918"/>
    </source>
</evidence>
<dbReference type="Pfam" id="PF13282">
    <property type="entry name" value="DUF4070"/>
    <property type="match status" value="1"/>
</dbReference>
<dbReference type="InterPro" id="IPR007197">
    <property type="entry name" value="rSAM"/>
</dbReference>
<dbReference type="SFLD" id="SFLDF00303">
    <property type="entry name" value="hopanoid_C2-methyltransferase"/>
    <property type="match status" value="1"/>
</dbReference>
<dbReference type="Gene3D" id="3.80.30.20">
    <property type="entry name" value="tm_1862 like domain"/>
    <property type="match status" value="1"/>
</dbReference>
<dbReference type="RefSeq" id="WP_120706608.1">
    <property type="nucleotide sequence ID" value="NZ_CP032695.1"/>
</dbReference>
<proteinExistence type="predicted"/>
<feature type="domain" description="B12-binding" evidence="6">
    <location>
        <begin position="1"/>
        <end position="140"/>
    </location>
</feature>
<name>A0A387FZW1_9HYPH</name>
<evidence type="ECO:0000256" key="1">
    <source>
        <dbReference type="ARBA" id="ARBA00001966"/>
    </source>
</evidence>
<evidence type="ECO:0000313" key="9">
    <source>
        <dbReference type="Proteomes" id="UP000282195"/>
    </source>
</evidence>
<dbReference type="PROSITE" id="PS51332">
    <property type="entry name" value="B12_BINDING"/>
    <property type="match status" value="1"/>
</dbReference>
<dbReference type="SFLD" id="SFLDS00029">
    <property type="entry name" value="Radical_SAM"/>
    <property type="match status" value="1"/>
</dbReference>
<keyword evidence="2" id="KW-0949">S-adenosyl-L-methionine</keyword>
<dbReference type="GO" id="GO:0005829">
    <property type="term" value="C:cytosol"/>
    <property type="evidence" value="ECO:0007669"/>
    <property type="project" value="TreeGrafter"/>
</dbReference>
<dbReference type="GO" id="GO:0031419">
    <property type="term" value="F:cobalamin binding"/>
    <property type="evidence" value="ECO:0007669"/>
    <property type="project" value="InterPro"/>
</dbReference>